<dbReference type="NCBIfam" id="TIGR01547">
    <property type="entry name" value="phage_term_2"/>
    <property type="match status" value="1"/>
</dbReference>
<dbReference type="Pfam" id="PF04466">
    <property type="entry name" value="Terminase_3"/>
    <property type="match status" value="1"/>
</dbReference>
<dbReference type="OrthoDB" id="5684611at2"/>
<dbReference type="InterPro" id="IPR027417">
    <property type="entry name" value="P-loop_NTPase"/>
</dbReference>
<dbReference type="InterPro" id="IPR006437">
    <property type="entry name" value="Phage_terminase_lsu"/>
</dbReference>
<dbReference type="Pfam" id="PF17288">
    <property type="entry name" value="Terminase_3C"/>
    <property type="match status" value="1"/>
</dbReference>
<sequence>MNDETLIRLPPKLIPVFATPSRYKGAYGGRGSAKTRSFAKMTAVYAYMRVQSGDSGVILCGREFMNSLEESSLEEVKEAIRSEPFLNNFFEIGDKYIKTKCGSVRYVFAGLRHNLDSIKSKAKILLAWVDEAESVSEVAWSKLIPTVRENNSEIWVTWNPEQRESATDNRFRVNPPDDALIVEMNYTDNPWFPDVLEQERLSDKKRLDDATYRWIWEGAYREHSDAQIFNGKYQELEFTAKEDFAGPYHGLDFGFSQDPTAGIKCWVFNNNLYIEYEGGKVGLELDDTPKYLVDRIPDIERHIIRADSARPESISHLKRKGLARIIGAKKWKGSVEDGIEHIKSYNKVYIHPRCVETLKEFRLYSYKTDRLTGDVLPIIIDKHNHYIDALRYALNPLIKRKGGLTQVESPI</sequence>
<proteinExistence type="predicted"/>
<dbReference type="Proteomes" id="UP000198883">
    <property type="component" value="Unassembled WGS sequence"/>
</dbReference>
<dbReference type="PANTHER" id="PTHR39184">
    <property type="match status" value="1"/>
</dbReference>
<dbReference type="PANTHER" id="PTHR39184:SF1">
    <property type="entry name" value="PBSX PHAGE TERMINASE LARGE SUBUNIT"/>
    <property type="match status" value="1"/>
</dbReference>
<organism evidence="3 4">
    <name type="scientific">Phocoenobacter skyensis</name>
    <dbReference type="NCBI Taxonomy" id="97481"/>
    <lineage>
        <taxon>Bacteria</taxon>
        <taxon>Pseudomonadati</taxon>
        <taxon>Pseudomonadota</taxon>
        <taxon>Gammaproteobacteria</taxon>
        <taxon>Pasteurellales</taxon>
        <taxon>Pasteurellaceae</taxon>
        <taxon>Phocoenobacter</taxon>
    </lineage>
</organism>
<dbReference type="RefSeq" id="WP_090923534.1">
    <property type="nucleotide sequence ID" value="NZ_CP016180.1"/>
</dbReference>
<accession>A0A1H8AGA4</accession>
<evidence type="ECO:0000313" key="3">
    <source>
        <dbReference type="EMBL" id="SEM68819.1"/>
    </source>
</evidence>
<dbReference type="InterPro" id="IPR035413">
    <property type="entry name" value="Terminase_L_C"/>
</dbReference>
<evidence type="ECO:0000259" key="1">
    <source>
        <dbReference type="Pfam" id="PF04466"/>
    </source>
</evidence>
<feature type="domain" description="Phage terminase large subunit C-terminal" evidence="2">
    <location>
        <begin position="252"/>
        <end position="395"/>
    </location>
</feature>
<reference evidence="4" key="1">
    <citation type="submission" date="2016-10" db="EMBL/GenBank/DDBJ databases">
        <authorList>
            <person name="Varghese N."/>
            <person name="Submissions S."/>
        </authorList>
    </citation>
    <scope>NUCLEOTIDE SEQUENCE [LARGE SCALE GENOMIC DNA]</scope>
    <source>
        <strain evidence="4">DSM 24204</strain>
    </source>
</reference>
<dbReference type="InterPro" id="IPR052380">
    <property type="entry name" value="Viral_DNA_packaging_terminase"/>
</dbReference>
<dbReference type="InterPro" id="IPR035412">
    <property type="entry name" value="Terminase_L_N"/>
</dbReference>
<dbReference type="EMBL" id="FOBN01000049">
    <property type="protein sequence ID" value="SEM68819.1"/>
    <property type="molecule type" value="Genomic_DNA"/>
</dbReference>
<protein>
    <submittedName>
        <fullName evidence="3">Phage terminase large subunit</fullName>
    </submittedName>
</protein>
<feature type="domain" description="Phage terminase large subunit N-terminal" evidence="1">
    <location>
        <begin position="23"/>
        <end position="218"/>
    </location>
</feature>
<dbReference type="GeneID" id="83545308"/>
<evidence type="ECO:0000313" key="4">
    <source>
        <dbReference type="Proteomes" id="UP000198883"/>
    </source>
</evidence>
<dbReference type="Gene3D" id="3.40.50.300">
    <property type="entry name" value="P-loop containing nucleotide triphosphate hydrolases"/>
    <property type="match status" value="1"/>
</dbReference>
<evidence type="ECO:0000259" key="2">
    <source>
        <dbReference type="Pfam" id="PF17288"/>
    </source>
</evidence>
<dbReference type="AlphaFoldDB" id="A0A1H8AGA4"/>
<dbReference type="Gene3D" id="3.30.420.280">
    <property type="match status" value="1"/>
</dbReference>
<dbReference type="STRING" id="97481.SAMN05444853_1494"/>
<name>A0A1H8AGA4_9PAST</name>
<gene>
    <name evidence="3" type="ORF">SAMN05444853_1494</name>
</gene>